<keyword evidence="5" id="KW-0812">Transmembrane</keyword>
<dbReference type="AlphaFoldDB" id="A0A3R5VUP6"/>
<evidence type="ECO:0000313" key="8">
    <source>
        <dbReference type="Proteomes" id="UP000283738"/>
    </source>
</evidence>
<dbReference type="PROSITE" id="PS50885">
    <property type="entry name" value="HAMP"/>
    <property type="match status" value="1"/>
</dbReference>
<dbReference type="GO" id="GO:0016020">
    <property type="term" value="C:membrane"/>
    <property type="evidence" value="ECO:0007669"/>
    <property type="project" value="UniProtKB-SubCell"/>
</dbReference>
<dbReference type="InterPro" id="IPR003594">
    <property type="entry name" value="HATPase_dom"/>
</dbReference>
<dbReference type="Pfam" id="PF02518">
    <property type="entry name" value="HATPase_c"/>
    <property type="match status" value="1"/>
</dbReference>
<dbReference type="Pfam" id="PF06580">
    <property type="entry name" value="His_kinase"/>
    <property type="match status" value="1"/>
</dbReference>
<evidence type="ECO:0000313" key="7">
    <source>
        <dbReference type="EMBL" id="RGQ48715.1"/>
    </source>
</evidence>
<evidence type="ECO:0000256" key="4">
    <source>
        <dbReference type="ARBA" id="ARBA00022777"/>
    </source>
</evidence>
<comment type="subcellular location">
    <subcellularLocation>
        <location evidence="1">Membrane</location>
    </subcellularLocation>
</comment>
<keyword evidence="4" id="KW-0418">Kinase</keyword>
<dbReference type="PANTHER" id="PTHR34220:SF7">
    <property type="entry name" value="SENSOR HISTIDINE KINASE YPDA"/>
    <property type="match status" value="1"/>
</dbReference>
<reference evidence="7 8" key="1">
    <citation type="submission" date="2018-08" db="EMBL/GenBank/DDBJ databases">
        <title>A genome reference for cultivated species of the human gut microbiota.</title>
        <authorList>
            <person name="Zou Y."/>
            <person name="Xue W."/>
            <person name="Luo G."/>
        </authorList>
    </citation>
    <scope>NUCLEOTIDE SEQUENCE [LARGE SCALE GENOMIC DNA]</scope>
    <source>
        <strain evidence="7 8">AF28-15</strain>
    </source>
</reference>
<keyword evidence="3" id="KW-0808">Transferase</keyword>
<evidence type="ECO:0000259" key="6">
    <source>
        <dbReference type="PROSITE" id="PS50885"/>
    </source>
</evidence>
<dbReference type="Proteomes" id="UP000283738">
    <property type="component" value="Unassembled WGS sequence"/>
</dbReference>
<dbReference type="PANTHER" id="PTHR34220">
    <property type="entry name" value="SENSOR HISTIDINE KINASE YPDA"/>
    <property type="match status" value="1"/>
</dbReference>
<name>A0A3R5VUP6_9FIRM</name>
<feature type="domain" description="HAMP" evidence="6">
    <location>
        <begin position="325"/>
        <end position="377"/>
    </location>
</feature>
<keyword evidence="2" id="KW-0597">Phosphoprotein</keyword>
<dbReference type="Pfam" id="PF00672">
    <property type="entry name" value="HAMP"/>
    <property type="match status" value="1"/>
</dbReference>
<dbReference type="SMART" id="SM00387">
    <property type="entry name" value="HATPase_c"/>
    <property type="match status" value="1"/>
</dbReference>
<keyword evidence="5" id="KW-0472">Membrane</keyword>
<dbReference type="Gene3D" id="3.30.565.10">
    <property type="entry name" value="Histidine kinase-like ATPase, C-terminal domain"/>
    <property type="match status" value="1"/>
</dbReference>
<dbReference type="CDD" id="cd06225">
    <property type="entry name" value="HAMP"/>
    <property type="match status" value="1"/>
</dbReference>
<dbReference type="SUPFAM" id="SSF55874">
    <property type="entry name" value="ATPase domain of HSP90 chaperone/DNA topoisomerase II/histidine kinase"/>
    <property type="match status" value="1"/>
</dbReference>
<protein>
    <submittedName>
        <fullName evidence="7">HAMP domain-containing protein</fullName>
    </submittedName>
</protein>
<evidence type="ECO:0000256" key="3">
    <source>
        <dbReference type="ARBA" id="ARBA00022679"/>
    </source>
</evidence>
<dbReference type="EMBL" id="QRTF01000018">
    <property type="protein sequence ID" value="RGQ48715.1"/>
    <property type="molecule type" value="Genomic_DNA"/>
</dbReference>
<evidence type="ECO:0000256" key="2">
    <source>
        <dbReference type="ARBA" id="ARBA00022553"/>
    </source>
</evidence>
<dbReference type="GO" id="GO:0000155">
    <property type="term" value="F:phosphorelay sensor kinase activity"/>
    <property type="evidence" value="ECO:0007669"/>
    <property type="project" value="InterPro"/>
</dbReference>
<comment type="caution">
    <text evidence="7">The sequence shown here is derived from an EMBL/GenBank/DDBJ whole genome shotgun (WGS) entry which is preliminary data.</text>
</comment>
<keyword evidence="5" id="KW-1133">Transmembrane helix</keyword>
<organism evidence="7 8">
    <name type="scientific">Roseburia inulinivorans</name>
    <dbReference type="NCBI Taxonomy" id="360807"/>
    <lineage>
        <taxon>Bacteria</taxon>
        <taxon>Bacillati</taxon>
        <taxon>Bacillota</taxon>
        <taxon>Clostridia</taxon>
        <taxon>Lachnospirales</taxon>
        <taxon>Lachnospiraceae</taxon>
        <taxon>Roseburia</taxon>
    </lineage>
</organism>
<sequence>MIVPVRRSNIYKHFIKMGKRKMRKRHTLKNELTVFMLLASVVTLTLVAIAVCYVFFSFFFKNTQEDIEYVLNNTTQQYQSHMQFIEDGAISIRHNSLLGDFFQTDSYDADIAKEQLMYSMGLFADRNQVNQQLPFVTSVYLFNNWDQCIKEYYYAITLASEKQQEKSYTNMQQWFKKDRNQYACVTDSDNLNILFRIYDDDMKEKGIGIAQISLEAIEGIFEDIEGYQDYSWSILSHNNLMLVSGGDATQNDLLKEKVVSWSGNKNVEGRKVIVSADASGFGLRTIIAVGQNNILAILRPTLIIFLVGLVIVLILTFLVSYGISYRFTKPAARMIANIRAFGRKELNVRMEDSSIQEFHDIGQVFNEMADRIEYLITEVYEKQLLATQSQVKYLQSQLNPHFQFNILAMLSLKAKMAGNEELYESLNAFSKLMQGKIFREKEIKIKVREELEIVQFYLFLQKERYQDKLTYEINIEDEQIKENLIPRLLIEPLVENAVSHGLEPKKESGIIRVCMYEENFIEENDEIKKQKKTSKILHIIVEDNGVGIDYEKMNEKSTEEVQQPEKIDHTHTGFENTRKMLQILYGENYKFNIWSEKGKGTKIEIILPAERGEIPCGK</sequence>
<dbReference type="SMART" id="SM00304">
    <property type="entry name" value="HAMP"/>
    <property type="match status" value="1"/>
</dbReference>
<dbReference type="InterPro" id="IPR050640">
    <property type="entry name" value="Bact_2-comp_sensor_kinase"/>
</dbReference>
<proteinExistence type="predicted"/>
<feature type="transmembrane region" description="Helical" evidence="5">
    <location>
        <begin position="302"/>
        <end position="324"/>
    </location>
</feature>
<dbReference type="Gene3D" id="6.10.340.10">
    <property type="match status" value="1"/>
</dbReference>
<dbReference type="InterPro" id="IPR003660">
    <property type="entry name" value="HAMP_dom"/>
</dbReference>
<evidence type="ECO:0000256" key="5">
    <source>
        <dbReference type="SAM" id="Phobius"/>
    </source>
</evidence>
<dbReference type="InterPro" id="IPR036890">
    <property type="entry name" value="HATPase_C_sf"/>
</dbReference>
<evidence type="ECO:0000256" key="1">
    <source>
        <dbReference type="ARBA" id="ARBA00004370"/>
    </source>
</evidence>
<gene>
    <name evidence="7" type="ORF">DWY96_09420</name>
</gene>
<dbReference type="InterPro" id="IPR010559">
    <property type="entry name" value="Sig_transdc_His_kin_internal"/>
</dbReference>
<accession>A0A3R5VUP6</accession>